<sequence>MSFSELKGAPEPDLENQVDICFIGEPVLDVYVTLDHWPKLGDKACLLNQENLPGGTVANMAVDTSWLGLKTCMVGRLKAGEISEQLVADLSAHGVSANLIDMVPDAPEPLCYVFLTEGSNVAVYPDRSTEKLLLDQESLESISRSKVVCSTPEKLRRISNKDDFLRVIRKLKSSGGQLVLDIDTGAEFNPGNPLEQAANVIIMNEFGVERLFGMNWEQLSARLPNQPLDVSSFFADSDITLIVTGAEKGVWTYRGGWRLWKVTPATVVDPTGAGDAFIAGLVAGLAKKYSFEQCISQALDCGARVVGVKGARLC</sequence>
<evidence type="ECO:0000256" key="2">
    <source>
        <dbReference type="ARBA" id="ARBA00022777"/>
    </source>
</evidence>
<dbReference type="Gene3D" id="3.40.1190.20">
    <property type="match status" value="1"/>
</dbReference>
<feature type="domain" description="Carbohydrate kinase PfkB" evidence="3">
    <location>
        <begin position="48"/>
        <end position="313"/>
    </location>
</feature>
<dbReference type="GO" id="GO:0005829">
    <property type="term" value="C:cytosol"/>
    <property type="evidence" value="ECO:0007669"/>
    <property type="project" value="TreeGrafter"/>
</dbReference>
<evidence type="ECO:0000313" key="4">
    <source>
        <dbReference type="EMBL" id="MCG4618656.1"/>
    </source>
</evidence>
<organism evidence="4 5">
    <name type="scientific">Varibaculum cambriense</name>
    <dbReference type="NCBI Taxonomy" id="184870"/>
    <lineage>
        <taxon>Bacteria</taxon>
        <taxon>Bacillati</taxon>
        <taxon>Actinomycetota</taxon>
        <taxon>Actinomycetes</taxon>
        <taxon>Actinomycetales</taxon>
        <taxon>Actinomycetaceae</taxon>
        <taxon>Varibaculum</taxon>
    </lineage>
</organism>
<evidence type="ECO:0000313" key="5">
    <source>
        <dbReference type="Proteomes" id="UP001200537"/>
    </source>
</evidence>
<proteinExistence type="predicted"/>
<dbReference type="AlphaFoldDB" id="A0AAJ1BD98"/>
<gene>
    <name evidence="4" type="ORF">L0M99_09190</name>
</gene>
<dbReference type="SUPFAM" id="SSF53613">
    <property type="entry name" value="Ribokinase-like"/>
    <property type="match status" value="1"/>
</dbReference>
<dbReference type="Pfam" id="PF00294">
    <property type="entry name" value="PfkB"/>
    <property type="match status" value="1"/>
</dbReference>
<dbReference type="PANTHER" id="PTHR10584">
    <property type="entry name" value="SUGAR KINASE"/>
    <property type="match status" value="1"/>
</dbReference>
<reference evidence="4" key="1">
    <citation type="submission" date="2022-01" db="EMBL/GenBank/DDBJ databases">
        <title>Collection of gut derived symbiotic bacterial strains cultured from healthy donors.</title>
        <authorList>
            <person name="Lin H."/>
            <person name="Kohout C."/>
            <person name="Waligurski E."/>
            <person name="Pamer E.G."/>
        </authorList>
    </citation>
    <scope>NUCLEOTIDE SEQUENCE</scope>
    <source>
        <strain evidence="4">DFI.7.46</strain>
    </source>
</reference>
<dbReference type="Proteomes" id="UP001200537">
    <property type="component" value="Unassembled WGS sequence"/>
</dbReference>
<dbReference type="InterPro" id="IPR011611">
    <property type="entry name" value="PfkB_dom"/>
</dbReference>
<evidence type="ECO:0000256" key="1">
    <source>
        <dbReference type="ARBA" id="ARBA00022679"/>
    </source>
</evidence>
<keyword evidence="1" id="KW-0808">Transferase</keyword>
<dbReference type="InterPro" id="IPR029056">
    <property type="entry name" value="Ribokinase-like"/>
</dbReference>
<dbReference type="PANTHER" id="PTHR10584:SF166">
    <property type="entry name" value="RIBOKINASE"/>
    <property type="match status" value="1"/>
</dbReference>
<protein>
    <submittedName>
        <fullName evidence="4">Carbohydrate kinase family protein</fullName>
    </submittedName>
</protein>
<accession>A0AAJ1BD98</accession>
<dbReference type="RefSeq" id="WP_024058137.1">
    <property type="nucleotide sequence ID" value="NZ_JAGZVZ010000014.1"/>
</dbReference>
<comment type="caution">
    <text evidence="4">The sequence shown here is derived from an EMBL/GenBank/DDBJ whole genome shotgun (WGS) entry which is preliminary data.</text>
</comment>
<name>A0AAJ1BD98_9ACTO</name>
<dbReference type="EMBL" id="JAKNHJ010000021">
    <property type="protein sequence ID" value="MCG4618656.1"/>
    <property type="molecule type" value="Genomic_DNA"/>
</dbReference>
<dbReference type="GO" id="GO:0016301">
    <property type="term" value="F:kinase activity"/>
    <property type="evidence" value="ECO:0007669"/>
    <property type="project" value="UniProtKB-KW"/>
</dbReference>
<dbReference type="PROSITE" id="PS00584">
    <property type="entry name" value="PFKB_KINASES_2"/>
    <property type="match status" value="1"/>
</dbReference>
<keyword evidence="2 4" id="KW-0418">Kinase</keyword>
<dbReference type="InterPro" id="IPR002173">
    <property type="entry name" value="Carboh/pur_kinase_PfkB_CS"/>
</dbReference>
<evidence type="ECO:0000259" key="3">
    <source>
        <dbReference type="Pfam" id="PF00294"/>
    </source>
</evidence>